<feature type="region of interest" description="Disordered" evidence="11">
    <location>
        <begin position="29"/>
        <end position="48"/>
    </location>
</feature>
<dbReference type="SUPFAM" id="SSF53098">
    <property type="entry name" value="Ribonuclease H-like"/>
    <property type="match status" value="1"/>
</dbReference>
<dbReference type="PROSITE" id="PS50158">
    <property type="entry name" value="ZF_CCHC"/>
    <property type="match status" value="1"/>
</dbReference>
<dbReference type="InterPro" id="IPR036397">
    <property type="entry name" value="RNaseH_sf"/>
</dbReference>
<dbReference type="PANTHER" id="PTHR37984">
    <property type="entry name" value="PROTEIN CBG26694"/>
    <property type="match status" value="1"/>
</dbReference>
<dbReference type="Pfam" id="PF17921">
    <property type="entry name" value="Integrase_H2C2"/>
    <property type="match status" value="1"/>
</dbReference>
<dbReference type="FunFam" id="1.10.340.70:FF:000001">
    <property type="entry name" value="Retrovirus-related Pol polyprotein from transposon gypsy-like Protein"/>
    <property type="match status" value="1"/>
</dbReference>
<dbReference type="SUPFAM" id="SSF56672">
    <property type="entry name" value="DNA/RNA polymerases"/>
    <property type="match status" value="1"/>
</dbReference>
<dbReference type="SUPFAM" id="SSF57756">
    <property type="entry name" value="Retrovirus zinc finger-like domains"/>
    <property type="match status" value="1"/>
</dbReference>
<organism evidence="14 15">
    <name type="scientific">Trichogramma brassicae</name>
    <dbReference type="NCBI Taxonomy" id="86971"/>
    <lineage>
        <taxon>Eukaryota</taxon>
        <taxon>Metazoa</taxon>
        <taxon>Ecdysozoa</taxon>
        <taxon>Arthropoda</taxon>
        <taxon>Hexapoda</taxon>
        <taxon>Insecta</taxon>
        <taxon>Pterygota</taxon>
        <taxon>Neoptera</taxon>
        <taxon>Endopterygota</taxon>
        <taxon>Hymenoptera</taxon>
        <taxon>Apocrita</taxon>
        <taxon>Proctotrupomorpha</taxon>
        <taxon>Chalcidoidea</taxon>
        <taxon>Trichogrammatidae</taxon>
        <taxon>Trichogramma</taxon>
    </lineage>
</organism>
<evidence type="ECO:0000256" key="9">
    <source>
        <dbReference type="ARBA" id="ARBA00023268"/>
    </source>
</evidence>
<dbReference type="GO" id="GO:0004519">
    <property type="term" value="F:endonuclease activity"/>
    <property type="evidence" value="ECO:0007669"/>
    <property type="project" value="UniProtKB-KW"/>
</dbReference>
<sequence length="1266" mass="142087">MQEPNSVAGISGEYNSDEEIECLDSVYMATPETSMPDEQDGADSGPEEGVTVTTIADIHEPRESERRGPTRSIIYLDIAAMTRENRFFVDVRVGPFTYKALLDSGAQCCLAGPRMMRELAERIKPSMSLIGYANQQTQPSGGYLPVMLQIDREAGRIDMECTEILPVEMVLGVDFGRRWRVDISMGRNQWRSGDGPWHNFAKLNEARSMRCDIVAECAGITVCGGEREIIESKIKRLIPDVPPKLGHTDKIVHRIELVEGAKPVCHRTRRMTPKMEKIAHECLQKMKEEGIIEPAKSEWNSAPVLVKKSDGSYRFCVDYRDLNKVTKKDGYPCKNMDTILDRLLRRARYISKIDLKSAYHQVCLDDDSKAYTAFSVQGSGQYQFLRLPFGLKCAPMTFQRLMDSLFGAEVEPYVFAYLDDIILVTETFEEHVSWLERVIRILLDAKLVVNRDKCEFCCQSVQFLGYVLDSSGLRIDSERVRPIHDYPTPRNVKQVRRLLGMVGWYSRFIKNEAEIKVPLARLLRKDTPFVWGADQEQAFATLKQSLSEAPVLVRPDFDKEFAIQTDASDYAIGAVLTQEREDDALSRAFECDERSEFFAFERIEDEWYMKKLSEVKKSPSKYTNWYIEDGMLYKRSYNALLDPVSNAENSWRLVVPAEQRERVLTESHCLTSSGHLGAKKTYDRLACEYWWPGMWYAVEEYCNSCDVCQRYKVPQTGPKGLMTRRVVDRPWAVVAADMMEFPRSKNQNKYLLVFQDLFTRWIEIVPLRKANGMERNTNEEQRRSFAAVVRGATGRTAPSVRPAMDERAGASSSERNASEEARANQEAVAELNEYVRLMELGVPARLRPEPEGRAVVEVSGELIPVFARPSMHASEDAMDWEESVQPGNYSWQRPAWQQRTDADRRRASRQRRQASGVGTRQRTPSPGEGRRPNGGGEPLLEEETRAMLEQLVAARQPVEEWDGEAFEEVFRGSPEEEVLLLEEGEATATLRRSGETTEESARVPTPTFGTRSRTICAAVASTSSAGELRGGTAWLGVPAVRRATAAPATDGVSPRRATTAPASPPGALPRAATTSSATSTATATTSARGSPRGGSPLSPVAGPSSLSGNTAAPARIRGENFGGLEPVGFVPGLDPPRGACFECHEPGHTRRQCRKPYNGDLCTKLWAAGCKGSTLPSLQSRMEEEPKELPFEESRSEEAAMESARRRKALEFERERPGATQHRFAVFIYVGLVGVANSNRKVVEHIREEQSYVRGQVNFFEAVENI</sequence>
<evidence type="ECO:0000313" key="15">
    <source>
        <dbReference type="Proteomes" id="UP000479190"/>
    </source>
</evidence>
<dbReference type="SUPFAM" id="SSF50630">
    <property type="entry name" value="Acid proteases"/>
    <property type="match status" value="1"/>
</dbReference>
<dbReference type="PANTHER" id="PTHR37984:SF5">
    <property type="entry name" value="PROTEIN NYNRIN-LIKE"/>
    <property type="match status" value="1"/>
</dbReference>
<dbReference type="InterPro" id="IPR012337">
    <property type="entry name" value="RNaseH-like_sf"/>
</dbReference>
<evidence type="ECO:0000256" key="7">
    <source>
        <dbReference type="ARBA" id="ARBA00022759"/>
    </source>
</evidence>
<dbReference type="GO" id="GO:0003677">
    <property type="term" value="F:DNA binding"/>
    <property type="evidence" value="ECO:0007669"/>
    <property type="project" value="UniProtKB-KW"/>
</dbReference>
<dbReference type="InterPro" id="IPR001878">
    <property type="entry name" value="Znf_CCHC"/>
</dbReference>
<dbReference type="InterPro" id="IPR036875">
    <property type="entry name" value="Znf_CCHC_sf"/>
</dbReference>
<feature type="compositionally biased region" description="Basic and acidic residues" evidence="11">
    <location>
        <begin position="992"/>
        <end position="1001"/>
    </location>
</feature>
<keyword evidence="2" id="KW-0645">Protease</keyword>
<dbReference type="Gene3D" id="3.30.420.10">
    <property type="entry name" value="Ribonuclease H-like superfamily/Ribonuclease H"/>
    <property type="match status" value="1"/>
</dbReference>
<keyword evidence="5" id="KW-0540">Nuclease</keyword>
<dbReference type="PROSITE" id="PS50878">
    <property type="entry name" value="RT_POL"/>
    <property type="match status" value="1"/>
</dbReference>
<feature type="region of interest" description="Disordered" evidence="11">
    <location>
        <begin position="792"/>
        <end position="825"/>
    </location>
</feature>
<dbReference type="Proteomes" id="UP000479190">
    <property type="component" value="Unassembled WGS sequence"/>
</dbReference>
<dbReference type="Gene3D" id="2.40.70.10">
    <property type="entry name" value="Acid Proteases"/>
    <property type="match status" value="1"/>
</dbReference>
<evidence type="ECO:0000256" key="4">
    <source>
        <dbReference type="ARBA" id="ARBA00022695"/>
    </source>
</evidence>
<keyword evidence="3" id="KW-0808">Transferase</keyword>
<feature type="domain" description="Reverse transcriptase" evidence="13">
    <location>
        <begin position="287"/>
        <end position="468"/>
    </location>
</feature>
<dbReference type="EC" id="2.7.7.49" evidence="1"/>
<evidence type="ECO:0000259" key="13">
    <source>
        <dbReference type="PROSITE" id="PS50878"/>
    </source>
</evidence>
<dbReference type="GO" id="GO:0042575">
    <property type="term" value="C:DNA polymerase complex"/>
    <property type="evidence" value="ECO:0007669"/>
    <property type="project" value="UniProtKB-ARBA"/>
</dbReference>
<feature type="compositionally biased region" description="Basic and acidic residues" evidence="11">
    <location>
        <begin position="1181"/>
        <end position="1198"/>
    </location>
</feature>
<keyword evidence="7" id="KW-0255">Endonuclease</keyword>
<dbReference type="InterPro" id="IPR000477">
    <property type="entry name" value="RT_dom"/>
</dbReference>
<dbReference type="Pfam" id="PF17919">
    <property type="entry name" value="RT_RNaseH_2"/>
    <property type="match status" value="1"/>
</dbReference>
<dbReference type="Gene3D" id="1.10.340.70">
    <property type="match status" value="1"/>
</dbReference>
<feature type="region of interest" description="Disordered" evidence="11">
    <location>
        <begin position="1180"/>
        <end position="1202"/>
    </location>
</feature>
<evidence type="ECO:0000256" key="3">
    <source>
        <dbReference type="ARBA" id="ARBA00022679"/>
    </source>
</evidence>
<gene>
    <name evidence="14" type="ORF">TBRA_LOCUS15822</name>
</gene>
<evidence type="ECO:0000256" key="11">
    <source>
        <dbReference type="SAM" id="MobiDB-lite"/>
    </source>
</evidence>
<protein>
    <recommendedName>
        <fullName evidence="1">RNA-directed DNA polymerase</fullName>
        <ecNumber evidence="1">2.7.7.49</ecNumber>
    </recommendedName>
</protein>
<dbReference type="Gene3D" id="3.30.70.270">
    <property type="match status" value="2"/>
</dbReference>
<keyword evidence="15" id="KW-1185">Reference proteome</keyword>
<reference evidence="14 15" key="1">
    <citation type="submission" date="2020-02" db="EMBL/GenBank/DDBJ databases">
        <authorList>
            <person name="Ferguson B K."/>
        </authorList>
    </citation>
    <scope>NUCLEOTIDE SEQUENCE [LARGE SCALE GENOMIC DNA]</scope>
</reference>
<evidence type="ECO:0000256" key="6">
    <source>
        <dbReference type="ARBA" id="ARBA00022750"/>
    </source>
</evidence>
<dbReference type="GO" id="GO:0006508">
    <property type="term" value="P:proteolysis"/>
    <property type="evidence" value="ECO:0007669"/>
    <property type="project" value="UniProtKB-KW"/>
</dbReference>
<dbReference type="Pfam" id="PF00078">
    <property type="entry name" value="RVT_1"/>
    <property type="match status" value="1"/>
</dbReference>
<dbReference type="InterPro" id="IPR041577">
    <property type="entry name" value="RT_RNaseH_2"/>
</dbReference>
<evidence type="ECO:0000256" key="2">
    <source>
        <dbReference type="ARBA" id="ARBA00022670"/>
    </source>
</evidence>
<keyword evidence="8" id="KW-0238">DNA-binding</keyword>
<keyword evidence="10" id="KW-0862">Zinc</keyword>
<keyword evidence="6" id="KW-0064">Aspartyl protease</keyword>
<dbReference type="EMBL" id="CADCXV010001416">
    <property type="protein sequence ID" value="CAB0044234.1"/>
    <property type="molecule type" value="Genomic_DNA"/>
</dbReference>
<accession>A0A6H5J2J7</accession>
<dbReference type="GO" id="GO:0004190">
    <property type="term" value="F:aspartic-type endopeptidase activity"/>
    <property type="evidence" value="ECO:0007669"/>
    <property type="project" value="UniProtKB-KW"/>
</dbReference>
<dbReference type="InterPro" id="IPR043128">
    <property type="entry name" value="Rev_trsase/Diguanyl_cyclase"/>
</dbReference>
<feature type="domain" description="CCHC-type" evidence="12">
    <location>
        <begin position="1140"/>
        <end position="1155"/>
    </location>
</feature>
<dbReference type="OrthoDB" id="2286242at2759"/>
<keyword evidence="9" id="KW-0511">Multifunctional enzyme</keyword>
<dbReference type="InterPro" id="IPR021109">
    <property type="entry name" value="Peptidase_aspartic_dom_sf"/>
</dbReference>
<keyword evidence="7" id="KW-0378">Hydrolase</keyword>
<dbReference type="FunFam" id="3.30.70.270:FF:000020">
    <property type="entry name" value="Transposon Tf2-6 polyprotein-like Protein"/>
    <property type="match status" value="1"/>
</dbReference>
<name>A0A6H5J2J7_9HYME</name>
<feature type="region of interest" description="Disordered" evidence="11">
    <location>
        <begin position="1045"/>
        <end position="1119"/>
    </location>
</feature>
<evidence type="ECO:0000256" key="5">
    <source>
        <dbReference type="ARBA" id="ARBA00022722"/>
    </source>
</evidence>
<dbReference type="GO" id="GO:0003964">
    <property type="term" value="F:RNA-directed DNA polymerase activity"/>
    <property type="evidence" value="ECO:0007669"/>
    <property type="project" value="UniProtKB-EC"/>
</dbReference>
<proteinExistence type="predicted"/>
<keyword evidence="4" id="KW-0548">Nucleotidyltransferase</keyword>
<evidence type="ECO:0000313" key="14">
    <source>
        <dbReference type="EMBL" id="CAB0044234.1"/>
    </source>
</evidence>
<evidence type="ECO:0000256" key="8">
    <source>
        <dbReference type="ARBA" id="ARBA00023125"/>
    </source>
</evidence>
<dbReference type="CDD" id="cd00303">
    <property type="entry name" value="retropepsin_like"/>
    <property type="match status" value="1"/>
</dbReference>
<keyword evidence="10" id="KW-0863">Zinc-finger</keyword>
<dbReference type="InterPro" id="IPR043502">
    <property type="entry name" value="DNA/RNA_pol_sf"/>
</dbReference>
<dbReference type="CDD" id="cd01647">
    <property type="entry name" value="RT_LTR"/>
    <property type="match status" value="1"/>
</dbReference>
<feature type="compositionally biased region" description="Low complexity" evidence="11">
    <location>
        <begin position="1045"/>
        <end position="1061"/>
    </location>
</feature>
<dbReference type="InterPro" id="IPR041588">
    <property type="entry name" value="Integrase_H2C2"/>
</dbReference>
<dbReference type="GO" id="GO:0008270">
    <property type="term" value="F:zinc ion binding"/>
    <property type="evidence" value="ECO:0007669"/>
    <property type="project" value="UniProtKB-KW"/>
</dbReference>
<dbReference type="InterPro" id="IPR050951">
    <property type="entry name" value="Retrovirus_Pol_polyprotein"/>
</dbReference>
<feature type="region of interest" description="Disordered" evidence="11">
    <location>
        <begin position="877"/>
        <end position="938"/>
    </location>
</feature>
<dbReference type="AlphaFoldDB" id="A0A6H5J2J7"/>
<feature type="region of interest" description="Disordered" evidence="11">
    <location>
        <begin position="987"/>
        <end position="1009"/>
    </location>
</feature>
<dbReference type="Gene3D" id="3.10.10.10">
    <property type="entry name" value="HIV Type 1 Reverse Transcriptase, subunit A, domain 1"/>
    <property type="match status" value="1"/>
</dbReference>
<keyword evidence="10" id="KW-0479">Metal-binding</keyword>
<evidence type="ECO:0000256" key="1">
    <source>
        <dbReference type="ARBA" id="ARBA00012493"/>
    </source>
</evidence>
<evidence type="ECO:0000259" key="12">
    <source>
        <dbReference type="PROSITE" id="PS50158"/>
    </source>
</evidence>
<feature type="compositionally biased region" description="Low complexity" evidence="11">
    <location>
        <begin position="1071"/>
        <end position="1087"/>
    </location>
</feature>
<evidence type="ECO:0000256" key="10">
    <source>
        <dbReference type="PROSITE-ProRule" id="PRU00047"/>
    </source>
</evidence>